<comment type="catalytic activity">
    <reaction evidence="11 12">
        <text>an alpha-D-Man-(1-&gt;3)-beta-D-Man-(1-&gt;4)-beta-D-GlcNAc-(1-&gt;4)-alpha-D-GlcNAc-diphospho-di-trans,poly-cis-dolichol + GDP-alpha-D-mannose = an alpha-D-Man-(1-&gt;3)-[alpha-D-Man-(1-&gt;6)]-beta-D-Man-(1-&gt;4)-beta-D-GlcNAc-(1-&gt;4)-alpha-D-GlcNAc-diphospho-di-trans,poly-cis-dolichol + GDP + H(+)</text>
        <dbReference type="Rhea" id="RHEA:29519"/>
        <dbReference type="Rhea" id="RHEA-COMP:19513"/>
        <dbReference type="Rhea" id="RHEA-COMP:19515"/>
        <dbReference type="ChEBI" id="CHEBI:15378"/>
        <dbReference type="ChEBI" id="CHEBI:57527"/>
        <dbReference type="ChEBI" id="CHEBI:58189"/>
        <dbReference type="ChEBI" id="CHEBI:132510"/>
        <dbReference type="ChEBI" id="CHEBI:132511"/>
        <dbReference type="EC" id="2.4.1.257"/>
    </reaction>
    <physiologicalReaction direction="left-to-right" evidence="11 12">
        <dbReference type="Rhea" id="RHEA:29520"/>
    </physiologicalReaction>
</comment>
<keyword evidence="4 12" id="KW-0328">Glycosyltransferase</keyword>
<feature type="transmembrane region" description="Helical" evidence="12">
    <location>
        <begin position="442"/>
        <end position="463"/>
    </location>
</feature>
<evidence type="ECO:0000256" key="8">
    <source>
        <dbReference type="ARBA" id="ARBA00022989"/>
    </source>
</evidence>
<dbReference type="UniPathway" id="UPA00378"/>
<evidence type="ECO:0000256" key="5">
    <source>
        <dbReference type="ARBA" id="ARBA00022679"/>
    </source>
</evidence>
<evidence type="ECO:0000256" key="3">
    <source>
        <dbReference type="ARBA" id="ARBA00004922"/>
    </source>
</evidence>
<protein>
    <recommendedName>
        <fullName evidence="12">Alpha-1,3/1,6-mannosyltransferase ALG2</fullName>
        <ecNumber evidence="12">2.4.1.132</ecNumber>
        <ecNumber evidence="12">2.4.1.257</ecNumber>
    </recommendedName>
    <alternativeName>
        <fullName evidence="12">GDP-Man:Man(1)GlcNAc(2)-PP-Dol alpha-1,3-mannosyltransferase</fullName>
    </alternativeName>
</protein>
<dbReference type="EC" id="2.4.1.132" evidence="12"/>
<proteinExistence type="inferred from homology"/>
<sequence length="475" mass="53559">MESISDRKKTVVFFHPDLGIGGAERLVVDAALGLQNRGHKVVIFTSHCDQSHCFEEARDGTLDVRVRGNWPIPSSIFSRFTVLCAILRQLQLITQTWLTGEVRGIGPDSFFVDQLSAGLPVLQYFYAETPIFFYCHFPDMLLAQGRQNWWKRLYRLPFDWLEAWSMGFAAEIAVNSEFTKSVATYTWPSLAKRRDFKVVYPCVDLAPEHPAKPAKDEGGDDDAVWRDDNIILSINRFERKKDIALAIKSFAFLTKEKRKGVRLVIAGGYDPRSTENFEYHRELVDLAKSLGLESFTAKNIITALSAPRNIPILFLLSVPSALKASLLRSARLLLYTPSNEHFGIVPLEAMLSGVPVLAANTGGPRETVVDGETGWLREPGDVAQWAEVIEQVLNKTSKEELRRMGEAGAERVKTNFGRERLAERLEEIQGKMKATWMVEYRAAVFIFGVTVLAPIVGKLAVIYSRRNNPREEYAM</sequence>
<keyword evidence="7 12" id="KW-0256">Endoplasmic reticulum</keyword>
<reference evidence="15 16" key="1">
    <citation type="journal article" date="2018" name="Mol. Ecol.">
        <title>The obligate alkalophilic soda-lake fungus Sodiomyces alkalinus has shifted to a protein diet.</title>
        <authorList>
            <person name="Grum-Grzhimaylo A.A."/>
            <person name="Falkoski D.L."/>
            <person name="van den Heuvel J."/>
            <person name="Valero-Jimenez C.A."/>
            <person name="Min B."/>
            <person name="Choi I.G."/>
            <person name="Lipzen A."/>
            <person name="Daum C.G."/>
            <person name="Aanen D.K."/>
            <person name="Tsang A."/>
            <person name="Henrissat B."/>
            <person name="Bilanenko E.N."/>
            <person name="de Vries R.P."/>
            <person name="van Kan J.A.L."/>
            <person name="Grigoriev I.V."/>
            <person name="Debets A.J.M."/>
        </authorList>
    </citation>
    <scope>NUCLEOTIDE SEQUENCE [LARGE SCALE GENOMIC DNA]</scope>
    <source>
        <strain evidence="15 16">F11</strain>
    </source>
</reference>
<dbReference type="OrthoDB" id="448893at2759"/>
<evidence type="ECO:0000256" key="1">
    <source>
        <dbReference type="ARBA" id="ARBA00003142"/>
    </source>
</evidence>
<dbReference type="InterPro" id="IPR001296">
    <property type="entry name" value="Glyco_trans_1"/>
</dbReference>
<keyword evidence="8 12" id="KW-1133">Transmembrane helix</keyword>
<dbReference type="GO" id="GO:0102704">
    <property type="term" value="F:GDP-Man:Man(2)GlcNAc(2)-PP-Dol alpha-1,6-mannosyltransferase activity"/>
    <property type="evidence" value="ECO:0007669"/>
    <property type="project" value="UniProtKB-UniRule"/>
</dbReference>
<evidence type="ECO:0000256" key="9">
    <source>
        <dbReference type="ARBA" id="ARBA00023136"/>
    </source>
</evidence>
<dbReference type="AlphaFoldDB" id="A0A3N2Q6Z2"/>
<evidence type="ECO:0000256" key="11">
    <source>
        <dbReference type="ARBA" id="ARBA00045104"/>
    </source>
</evidence>
<evidence type="ECO:0000256" key="2">
    <source>
        <dbReference type="ARBA" id="ARBA00004586"/>
    </source>
</evidence>
<comment type="subcellular location">
    <subcellularLocation>
        <location evidence="2 12">Endoplasmic reticulum membrane</location>
    </subcellularLocation>
</comment>
<dbReference type="GO" id="GO:0004378">
    <property type="term" value="F:GDP-Man:Man(1)GlcNAc(2)-PP-Dol alpha-1,3-mannosyltransferase activity"/>
    <property type="evidence" value="ECO:0007669"/>
    <property type="project" value="UniProtKB-UniRule"/>
</dbReference>
<dbReference type="EMBL" id="ML119051">
    <property type="protein sequence ID" value="ROT42385.1"/>
    <property type="molecule type" value="Genomic_DNA"/>
</dbReference>
<dbReference type="STRING" id="1314773.A0A3N2Q6Z2"/>
<comment type="catalytic activity">
    <reaction evidence="10 12">
        <text>a beta-D-Man-(1-&gt;4)-beta-D-GlcNAc-(1-&gt;4)-alpha-D-GlcNAc-diphospho-di-trans,poly-cis-dolichol + GDP-alpha-D-mannose = an alpha-D-Man-(1-&gt;3)-beta-D-Man-(1-&gt;4)-beta-D-GlcNAc-(1-&gt;4)-alpha-D-GlcNAc-diphospho-di-trans,poly-cis-dolichol + GDP + H(+)</text>
        <dbReference type="Rhea" id="RHEA:29515"/>
        <dbReference type="Rhea" id="RHEA-COMP:19511"/>
        <dbReference type="Rhea" id="RHEA-COMP:19513"/>
        <dbReference type="ChEBI" id="CHEBI:15378"/>
        <dbReference type="ChEBI" id="CHEBI:57527"/>
        <dbReference type="ChEBI" id="CHEBI:58189"/>
        <dbReference type="ChEBI" id="CHEBI:58472"/>
        <dbReference type="ChEBI" id="CHEBI:132510"/>
        <dbReference type="EC" id="2.4.1.132"/>
    </reaction>
    <physiologicalReaction direction="left-to-right" evidence="10 12">
        <dbReference type="Rhea" id="RHEA:29516"/>
    </physiologicalReaction>
</comment>
<organism evidence="15 16">
    <name type="scientific">Sodiomyces alkalinus (strain CBS 110278 / VKM F-3762 / F11)</name>
    <name type="common">Alkaliphilic filamentous fungus</name>
    <dbReference type="NCBI Taxonomy" id="1314773"/>
    <lineage>
        <taxon>Eukaryota</taxon>
        <taxon>Fungi</taxon>
        <taxon>Dikarya</taxon>
        <taxon>Ascomycota</taxon>
        <taxon>Pezizomycotina</taxon>
        <taxon>Sordariomycetes</taxon>
        <taxon>Hypocreomycetidae</taxon>
        <taxon>Glomerellales</taxon>
        <taxon>Plectosphaerellaceae</taxon>
        <taxon>Sodiomyces</taxon>
    </lineage>
</organism>
<keyword evidence="6 12" id="KW-0812">Transmembrane</keyword>
<comment type="pathway">
    <text evidence="3 12">Protein modification; protein glycosylation.</text>
</comment>
<dbReference type="Proteomes" id="UP000272025">
    <property type="component" value="Unassembled WGS sequence"/>
</dbReference>
<dbReference type="PANTHER" id="PTHR45918">
    <property type="entry name" value="ALPHA-1,3/1,6-MANNOSYLTRANSFERASE ALG2"/>
    <property type="match status" value="1"/>
</dbReference>
<dbReference type="RefSeq" id="XP_028470191.1">
    <property type="nucleotide sequence ID" value="XM_028610193.1"/>
</dbReference>
<accession>A0A3N2Q6Z2</accession>
<dbReference type="PANTHER" id="PTHR45918:SF1">
    <property type="entry name" value="ALPHA-1,3_1,6-MANNOSYLTRANSFERASE ALG2"/>
    <property type="match status" value="1"/>
</dbReference>
<comment type="function">
    <text evidence="1 12">Mannosylates Man(2)GlcNAc(2)-dolichol diphosphate and Man(1)GlcNAc(2)-dolichol diphosphate to form Man(3)GlcNAc(2)-dolichol diphosphate.</text>
</comment>
<comment type="similarity">
    <text evidence="12">Belongs to the glycosyltransferase group 1 family.</text>
</comment>
<dbReference type="Gene3D" id="3.40.50.2000">
    <property type="entry name" value="Glycogen Phosphorylase B"/>
    <property type="match status" value="2"/>
</dbReference>
<keyword evidence="16" id="KW-1185">Reference proteome</keyword>
<evidence type="ECO:0000256" key="4">
    <source>
        <dbReference type="ARBA" id="ARBA00022676"/>
    </source>
</evidence>
<keyword evidence="9 12" id="KW-0472">Membrane</keyword>
<evidence type="ECO:0000256" key="6">
    <source>
        <dbReference type="ARBA" id="ARBA00022692"/>
    </source>
</evidence>
<evidence type="ECO:0000259" key="14">
    <source>
        <dbReference type="Pfam" id="PF13439"/>
    </source>
</evidence>
<evidence type="ECO:0000256" key="7">
    <source>
        <dbReference type="ARBA" id="ARBA00022824"/>
    </source>
</evidence>
<dbReference type="GO" id="GO:0005789">
    <property type="term" value="C:endoplasmic reticulum membrane"/>
    <property type="evidence" value="ECO:0007669"/>
    <property type="project" value="UniProtKB-SubCell"/>
</dbReference>
<dbReference type="GeneID" id="39578671"/>
<dbReference type="Pfam" id="PF00534">
    <property type="entry name" value="Glycos_transf_1"/>
    <property type="match status" value="1"/>
</dbReference>
<name>A0A3N2Q6Z2_SODAK</name>
<feature type="domain" description="Glycosyltransferase subfamily 4-like N-terminal" evidence="14">
    <location>
        <begin position="20"/>
        <end position="205"/>
    </location>
</feature>
<dbReference type="SUPFAM" id="SSF53756">
    <property type="entry name" value="UDP-Glycosyltransferase/glycogen phosphorylase"/>
    <property type="match status" value="1"/>
</dbReference>
<dbReference type="InterPro" id="IPR027054">
    <property type="entry name" value="ALG2"/>
</dbReference>
<keyword evidence="5 12" id="KW-0808">Transferase</keyword>
<dbReference type="EC" id="2.4.1.257" evidence="12"/>
<evidence type="ECO:0000256" key="12">
    <source>
        <dbReference type="RuleBase" id="RU367136"/>
    </source>
</evidence>
<evidence type="ECO:0000256" key="10">
    <source>
        <dbReference type="ARBA" id="ARBA00045103"/>
    </source>
</evidence>
<dbReference type="Pfam" id="PF13439">
    <property type="entry name" value="Glyco_transf_4"/>
    <property type="match status" value="1"/>
</dbReference>
<evidence type="ECO:0000313" key="16">
    <source>
        <dbReference type="Proteomes" id="UP000272025"/>
    </source>
</evidence>
<evidence type="ECO:0000259" key="13">
    <source>
        <dbReference type="Pfam" id="PF00534"/>
    </source>
</evidence>
<dbReference type="CDD" id="cd03805">
    <property type="entry name" value="GT4_ALG2-like"/>
    <property type="match status" value="1"/>
</dbReference>
<gene>
    <name evidence="15" type="ORF">SODALDRAFT_326548</name>
</gene>
<evidence type="ECO:0000313" key="15">
    <source>
        <dbReference type="EMBL" id="ROT42385.1"/>
    </source>
</evidence>
<feature type="domain" description="Glycosyl transferase family 1" evidence="13">
    <location>
        <begin position="227"/>
        <end position="410"/>
    </location>
</feature>
<dbReference type="InterPro" id="IPR028098">
    <property type="entry name" value="Glyco_trans_4-like_N"/>
</dbReference>